<dbReference type="OrthoDB" id="2940820at2"/>
<accession>A0A385Q1F8</accession>
<sequence length="60" mass="7060">MNGGDPEANYAYYCLHKFHWKPTEFIEMSEEEMAFVIAAIDIKALNDKKHADEQKSKIRR</sequence>
<dbReference type="EMBL" id="CP032364">
    <property type="protein sequence ID" value="AYB00056.1"/>
    <property type="molecule type" value="Genomic_DNA"/>
</dbReference>
<evidence type="ECO:0000313" key="1">
    <source>
        <dbReference type="EMBL" id="AYB00056.1"/>
    </source>
</evidence>
<dbReference type="AlphaFoldDB" id="A0A385Q1F8"/>
<reference evidence="1 2" key="1">
    <citation type="submission" date="2018-09" db="EMBL/GenBank/DDBJ databases">
        <title>Genome sequencing of Lachnoanaerobaculum umeaense DSM 23576.</title>
        <authorList>
            <person name="Kook J.-K."/>
            <person name="Park S.-N."/>
            <person name="Lim Y.K."/>
        </authorList>
    </citation>
    <scope>NUCLEOTIDE SEQUENCE [LARGE SCALE GENOMIC DNA]</scope>
    <source>
        <strain evidence="2">DSM 23576 \ CCUG 58757</strain>
    </source>
</reference>
<gene>
    <name evidence="1" type="ORF">D4A81_08910</name>
</gene>
<protein>
    <submittedName>
        <fullName evidence="1">Uncharacterized protein</fullName>
    </submittedName>
</protein>
<organism evidence="1 2">
    <name type="scientific">Lachnoanaerobaculum umeaense</name>
    <dbReference type="NCBI Taxonomy" id="617123"/>
    <lineage>
        <taxon>Bacteria</taxon>
        <taxon>Bacillati</taxon>
        <taxon>Bacillota</taxon>
        <taxon>Clostridia</taxon>
        <taxon>Lachnospirales</taxon>
        <taxon>Lachnospiraceae</taxon>
        <taxon>Lachnoanaerobaculum</taxon>
    </lineage>
</organism>
<keyword evidence="2" id="KW-1185">Reference proteome</keyword>
<evidence type="ECO:0000313" key="2">
    <source>
        <dbReference type="Proteomes" id="UP000265562"/>
    </source>
</evidence>
<name>A0A385Q1F8_9FIRM</name>
<dbReference type="KEGG" id="lua:D4A81_08910"/>
<dbReference type="Proteomes" id="UP000265562">
    <property type="component" value="Chromosome"/>
</dbReference>
<proteinExistence type="predicted"/>